<gene>
    <name evidence="1" type="ORF">SAMN05192533_107159</name>
</gene>
<dbReference type="OrthoDB" id="2871236at2"/>
<dbReference type="Proteomes" id="UP000198553">
    <property type="component" value="Unassembled WGS sequence"/>
</dbReference>
<protein>
    <submittedName>
        <fullName evidence="1">Uncharacterized protein</fullName>
    </submittedName>
</protein>
<keyword evidence="2" id="KW-1185">Reference proteome</keyword>
<evidence type="ECO:0000313" key="2">
    <source>
        <dbReference type="Proteomes" id="UP000198553"/>
    </source>
</evidence>
<dbReference type="RefSeq" id="WP_090745410.1">
    <property type="nucleotide sequence ID" value="NZ_FOBW01000007.1"/>
</dbReference>
<proteinExistence type="predicted"/>
<dbReference type="EMBL" id="FOBW01000007">
    <property type="protein sequence ID" value="SEM96174.1"/>
    <property type="molecule type" value="Genomic_DNA"/>
</dbReference>
<organism evidence="1 2">
    <name type="scientific">Mesobacillus persicus</name>
    <dbReference type="NCBI Taxonomy" id="930146"/>
    <lineage>
        <taxon>Bacteria</taxon>
        <taxon>Bacillati</taxon>
        <taxon>Bacillota</taxon>
        <taxon>Bacilli</taxon>
        <taxon>Bacillales</taxon>
        <taxon>Bacillaceae</taxon>
        <taxon>Mesobacillus</taxon>
    </lineage>
</organism>
<evidence type="ECO:0000313" key="1">
    <source>
        <dbReference type="EMBL" id="SEM96174.1"/>
    </source>
</evidence>
<sequence length="121" mass="14187">MRGIYFINDQIEINGLSKAESYQLQEQSLLTCIESNEIQPVKLNPYQLNTHYTILHALLYDLKATNIQLDCFCFYSNEVLDDFITTYPARWLMIKSYFDRIIPNCKVPGTIQNMDERKAHS</sequence>
<reference evidence="2" key="1">
    <citation type="submission" date="2016-10" db="EMBL/GenBank/DDBJ databases">
        <authorList>
            <person name="Varghese N."/>
            <person name="Submissions S."/>
        </authorList>
    </citation>
    <scope>NUCLEOTIDE SEQUENCE [LARGE SCALE GENOMIC DNA]</scope>
    <source>
        <strain evidence="2">B48,IBRC-M 10115,DSM 25386,CECT 8001</strain>
    </source>
</reference>
<name>A0A1H8CNZ6_9BACI</name>
<dbReference type="AlphaFoldDB" id="A0A1H8CNZ6"/>
<accession>A0A1H8CNZ6</accession>